<evidence type="ECO:0000313" key="3">
    <source>
        <dbReference type="RefSeq" id="XP_021847261.2"/>
    </source>
</evidence>
<dbReference type="InterPro" id="IPR008889">
    <property type="entry name" value="VQ"/>
</dbReference>
<dbReference type="AlphaFoldDB" id="A0A9R0IDN7"/>
<dbReference type="PANTHER" id="PTHR33179:SF30">
    <property type="entry name" value="VQ DOMAIN-CONTAINING PROTEIN"/>
    <property type="match status" value="1"/>
</dbReference>
<name>A0A9R0IDN7_SPIOL</name>
<reference evidence="3" key="2">
    <citation type="submission" date="2025-08" db="UniProtKB">
        <authorList>
            <consortium name="RefSeq"/>
        </authorList>
    </citation>
    <scope>IDENTIFICATION</scope>
    <source>
        <tissue evidence="3">Leaf</tissue>
    </source>
</reference>
<dbReference type="KEGG" id="soe:110786986"/>
<keyword evidence="2" id="KW-1185">Reference proteome</keyword>
<proteinExistence type="predicted"/>
<accession>A0A9R0IDN7</accession>
<dbReference type="Pfam" id="PF05678">
    <property type="entry name" value="VQ"/>
    <property type="match status" value="1"/>
</dbReference>
<evidence type="ECO:0000259" key="1">
    <source>
        <dbReference type="Pfam" id="PF05678"/>
    </source>
</evidence>
<dbReference type="InterPro" id="IPR039609">
    <property type="entry name" value="VQ_15/22"/>
</dbReference>
<dbReference type="GeneID" id="110786986"/>
<reference evidence="2" key="1">
    <citation type="journal article" date="2021" name="Nat. Commun.">
        <title>Genomic analyses provide insights into spinach domestication and the genetic basis of agronomic traits.</title>
        <authorList>
            <person name="Cai X."/>
            <person name="Sun X."/>
            <person name="Xu C."/>
            <person name="Sun H."/>
            <person name="Wang X."/>
            <person name="Ge C."/>
            <person name="Zhang Z."/>
            <person name="Wang Q."/>
            <person name="Fei Z."/>
            <person name="Jiao C."/>
            <person name="Wang Q."/>
        </authorList>
    </citation>
    <scope>NUCLEOTIDE SEQUENCE [LARGE SCALE GENOMIC DNA]</scope>
    <source>
        <strain evidence="2">cv. Varoflay</strain>
    </source>
</reference>
<protein>
    <recommendedName>
        <fullName evidence="1">VQ domain-containing protein</fullName>
    </recommendedName>
</protein>
<feature type="domain" description="VQ" evidence="1">
    <location>
        <begin position="58"/>
        <end position="80"/>
    </location>
</feature>
<dbReference type="RefSeq" id="XP_021847261.2">
    <property type="nucleotide sequence ID" value="XM_021991569.2"/>
</dbReference>
<dbReference type="PANTHER" id="PTHR33179">
    <property type="entry name" value="VQ MOTIF-CONTAINING PROTEIN"/>
    <property type="match status" value="1"/>
</dbReference>
<evidence type="ECO:0000313" key="2">
    <source>
        <dbReference type="Proteomes" id="UP000813463"/>
    </source>
</evidence>
<organism evidence="2 3">
    <name type="scientific">Spinacia oleracea</name>
    <name type="common">Spinach</name>
    <dbReference type="NCBI Taxonomy" id="3562"/>
    <lineage>
        <taxon>Eukaryota</taxon>
        <taxon>Viridiplantae</taxon>
        <taxon>Streptophyta</taxon>
        <taxon>Embryophyta</taxon>
        <taxon>Tracheophyta</taxon>
        <taxon>Spermatophyta</taxon>
        <taxon>Magnoliopsida</taxon>
        <taxon>eudicotyledons</taxon>
        <taxon>Gunneridae</taxon>
        <taxon>Pentapetalae</taxon>
        <taxon>Caryophyllales</taxon>
        <taxon>Chenopodiaceae</taxon>
        <taxon>Chenopodioideae</taxon>
        <taxon>Anserineae</taxon>
        <taxon>Spinacia</taxon>
    </lineage>
</organism>
<sequence>MSCSYSGEYQNNMYDRVASSVISNNNSSISENCVLSSMNDLRVTKKKCRGSKRQSAVTILNADASNFRALVQQLTGRPSEPTRLRPKKGPLNINFSKAKQVDPRLIFPFEHSTNRYHQPLHIQYKQQGFTEYHQVDHLMSSSSQSSIPIFSDIQTNNLTQDFYDIDLDIDQCLEELASFSHQT</sequence>
<dbReference type="Proteomes" id="UP000813463">
    <property type="component" value="Chromosome 3"/>
</dbReference>
<gene>
    <name evidence="3" type="primary">LOC110786986</name>
</gene>